<evidence type="ECO:0000313" key="5">
    <source>
        <dbReference type="Proteomes" id="UP000285951"/>
    </source>
</evidence>
<dbReference type="EMBL" id="WOTW01000016">
    <property type="protein sequence ID" value="MUP37916.1"/>
    <property type="molecule type" value="Genomic_DNA"/>
</dbReference>
<feature type="coiled-coil region" evidence="1">
    <location>
        <begin position="75"/>
        <end position="102"/>
    </location>
</feature>
<keyword evidence="5" id="KW-1185">Reference proteome</keyword>
<evidence type="ECO:0000313" key="6">
    <source>
        <dbReference type="Proteomes" id="UP000462449"/>
    </source>
</evidence>
<feature type="transmembrane region" description="Helical" evidence="2">
    <location>
        <begin position="6"/>
        <end position="23"/>
    </location>
</feature>
<keyword evidence="2" id="KW-0812">Transmembrane</keyword>
<accession>A0A7M4D5I7</accession>
<dbReference type="AlphaFoldDB" id="A0A7M4D5I7"/>
<dbReference type="Proteomes" id="UP000285951">
    <property type="component" value="Unassembled WGS sequence"/>
</dbReference>
<organism evidence="3 6">
    <name type="scientific">Labilibaculum euxinus</name>
    <dbReference type="NCBI Taxonomy" id="2686357"/>
    <lineage>
        <taxon>Bacteria</taxon>
        <taxon>Pseudomonadati</taxon>
        <taxon>Bacteroidota</taxon>
        <taxon>Bacteroidia</taxon>
        <taxon>Marinilabiliales</taxon>
        <taxon>Marinifilaceae</taxon>
        <taxon>Labilibaculum</taxon>
    </lineage>
</organism>
<sequence length="146" mass="17271">MDDSWGNILYYVIVALFVIVGALKKKKPVAVQPPDDEEILQRSEPEIQGGFESLFESLLGNEIPKPYVQPVENTISEQKETMMEEYTRLQELKEEVREEKKEPVFDDLKSIYSDSKHENELEEDQEEEIDWRQAIIYKEILDRRYT</sequence>
<dbReference type="Proteomes" id="UP000462449">
    <property type="component" value="Unassembled WGS sequence"/>
</dbReference>
<name>A0A7M4D5I7_9BACT</name>
<evidence type="ECO:0000313" key="3">
    <source>
        <dbReference type="EMBL" id="MUP37916.1"/>
    </source>
</evidence>
<reference evidence="3 6" key="2">
    <citation type="submission" date="2019-12" db="EMBL/GenBank/DDBJ databases">
        <title>Draft genome sequence of Labilibaculum sp. strain 44 isolated from deep waters of Black Sea.</title>
        <authorList>
            <person name="Yadav S."/>
            <person name="Villanueva L."/>
        </authorList>
    </citation>
    <scope>NUCLEOTIDE SEQUENCE [LARGE SCALE GENOMIC DNA]</scope>
    <source>
        <strain evidence="3 6">44</strain>
    </source>
</reference>
<evidence type="ECO:0000313" key="4">
    <source>
        <dbReference type="EMBL" id="MVB07121.1"/>
    </source>
</evidence>
<reference evidence="4 5" key="1">
    <citation type="submission" date="2019-11" db="EMBL/GenBank/DDBJ databases">
        <title>Draft genome sequence of Labilibaculum sp. strain SYP isolated from Black Sea.</title>
        <authorList>
            <person name="Yadav S."/>
            <person name="Villanueva L."/>
        </authorList>
    </citation>
    <scope>NUCLEOTIDE SEQUENCE [LARGE SCALE GENOMIC DNA]</scope>
    <source>
        <strain evidence="4 5">44</strain>
    </source>
</reference>
<proteinExistence type="predicted"/>
<keyword evidence="1" id="KW-0175">Coiled coil</keyword>
<comment type="caution">
    <text evidence="3">The sequence shown here is derived from an EMBL/GenBank/DDBJ whole genome shotgun (WGS) entry which is preliminary data.</text>
</comment>
<dbReference type="RefSeq" id="WP_156195664.1">
    <property type="nucleotide sequence ID" value="NZ_QTZN02000016.1"/>
</dbReference>
<gene>
    <name evidence="4" type="ORF">DWB62_008840</name>
    <name evidence="3" type="ORF">GNY23_08840</name>
</gene>
<keyword evidence="2" id="KW-0472">Membrane</keyword>
<dbReference type="EMBL" id="QTZN02000016">
    <property type="protein sequence ID" value="MVB07121.1"/>
    <property type="molecule type" value="Genomic_DNA"/>
</dbReference>
<evidence type="ECO:0000256" key="2">
    <source>
        <dbReference type="SAM" id="Phobius"/>
    </source>
</evidence>
<protein>
    <submittedName>
        <fullName evidence="3">Uncharacterized protein</fullName>
    </submittedName>
</protein>
<keyword evidence="2" id="KW-1133">Transmembrane helix</keyword>
<evidence type="ECO:0000256" key="1">
    <source>
        <dbReference type="SAM" id="Coils"/>
    </source>
</evidence>
<dbReference type="OrthoDB" id="1121548at2"/>